<comment type="caution">
    <text evidence="5">The sequence shown here is derived from an EMBL/GenBank/DDBJ whole genome shotgun (WGS) entry which is preliminary data.</text>
</comment>
<evidence type="ECO:0000313" key="5">
    <source>
        <dbReference type="EMBL" id="GGW97083.1"/>
    </source>
</evidence>
<dbReference type="PROSITE" id="PS00455">
    <property type="entry name" value="AMP_BINDING"/>
    <property type="match status" value="1"/>
</dbReference>
<feature type="compositionally biased region" description="Basic residues" evidence="3">
    <location>
        <begin position="166"/>
        <end position="177"/>
    </location>
</feature>
<dbReference type="Pfam" id="PF00501">
    <property type="entry name" value="AMP-binding"/>
    <property type="match status" value="1"/>
</dbReference>
<gene>
    <name evidence="5" type="ORF">GCM10010383_28620</name>
</gene>
<dbReference type="PANTHER" id="PTHR43201:SF5">
    <property type="entry name" value="MEDIUM-CHAIN ACYL-COA LIGASE ACSF2, MITOCHONDRIAL"/>
    <property type="match status" value="1"/>
</dbReference>
<evidence type="ECO:0000256" key="1">
    <source>
        <dbReference type="ARBA" id="ARBA00006432"/>
    </source>
</evidence>
<dbReference type="SUPFAM" id="SSF56801">
    <property type="entry name" value="Acetyl-CoA synthetase-like"/>
    <property type="match status" value="1"/>
</dbReference>
<evidence type="ECO:0000313" key="6">
    <source>
        <dbReference type="Proteomes" id="UP000617743"/>
    </source>
</evidence>
<dbReference type="Gene3D" id="3.40.50.12780">
    <property type="entry name" value="N-terminal domain of ligase-like"/>
    <property type="match status" value="1"/>
</dbReference>
<accession>A0ABQ2X3G7</accession>
<dbReference type="EMBL" id="BMWC01000003">
    <property type="protein sequence ID" value="GGW97083.1"/>
    <property type="molecule type" value="Genomic_DNA"/>
</dbReference>
<evidence type="ECO:0000259" key="4">
    <source>
        <dbReference type="Pfam" id="PF00501"/>
    </source>
</evidence>
<sequence>MAAAVERIRPRLPRLREQASFTGWLAEIRRTPIRPLPQVDPGLAARIQYTSGTTGKPKGAVLHHHGLVTNAAFTAARAGFPQHGTWVSALPLFHTAGCDLTVLGIAANRGTLVLVQVFQPQLVLDALQKHRADFLGAVPVMLSALLNHPCFDNYDLAGRGQDRRSGRGRSAARRRARRDLPPRLPGHARLPRSARGHRPDAGL</sequence>
<feature type="region of interest" description="Disordered" evidence="3">
    <location>
        <begin position="157"/>
        <end position="203"/>
    </location>
</feature>
<feature type="domain" description="AMP-dependent synthetase/ligase" evidence="4">
    <location>
        <begin position="34"/>
        <end position="152"/>
    </location>
</feature>
<name>A0ABQ2X3G7_9ACTN</name>
<reference evidence="6" key="1">
    <citation type="journal article" date="2019" name="Int. J. Syst. Evol. Microbiol.">
        <title>The Global Catalogue of Microorganisms (GCM) 10K type strain sequencing project: providing services to taxonomists for standard genome sequencing and annotation.</title>
        <authorList>
            <consortium name="The Broad Institute Genomics Platform"/>
            <consortium name="The Broad Institute Genome Sequencing Center for Infectious Disease"/>
            <person name="Wu L."/>
            <person name="Ma J."/>
        </authorList>
    </citation>
    <scope>NUCLEOTIDE SEQUENCE [LARGE SCALE GENOMIC DNA]</scope>
    <source>
        <strain evidence="6">JCM 4866</strain>
    </source>
</reference>
<comment type="similarity">
    <text evidence="1">Belongs to the ATP-dependent AMP-binding enzyme family.</text>
</comment>
<keyword evidence="6" id="KW-1185">Reference proteome</keyword>
<dbReference type="InterPro" id="IPR042099">
    <property type="entry name" value="ANL_N_sf"/>
</dbReference>
<keyword evidence="2" id="KW-0436">Ligase</keyword>
<dbReference type="RefSeq" id="WP_229906391.1">
    <property type="nucleotide sequence ID" value="NZ_BMWC01000003.1"/>
</dbReference>
<evidence type="ECO:0000256" key="3">
    <source>
        <dbReference type="SAM" id="MobiDB-lite"/>
    </source>
</evidence>
<protein>
    <recommendedName>
        <fullName evidence="4">AMP-dependent synthetase/ligase domain-containing protein</fullName>
    </recommendedName>
</protein>
<proteinExistence type="inferred from homology"/>
<dbReference type="InterPro" id="IPR000873">
    <property type="entry name" value="AMP-dep_synth/lig_dom"/>
</dbReference>
<dbReference type="Proteomes" id="UP000617743">
    <property type="component" value="Unassembled WGS sequence"/>
</dbReference>
<organism evidence="5 6">
    <name type="scientific">Streptomyces lomondensis</name>
    <dbReference type="NCBI Taxonomy" id="68229"/>
    <lineage>
        <taxon>Bacteria</taxon>
        <taxon>Bacillati</taxon>
        <taxon>Actinomycetota</taxon>
        <taxon>Actinomycetes</taxon>
        <taxon>Kitasatosporales</taxon>
        <taxon>Streptomycetaceae</taxon>
        <taxon>Streptomyces</taxon>
    </lineage>
</organism>
<dbReference type="InterPro" id="IPR020845">
    <property type="entry name" value="AMP-binding_CS"/>
</dbReference>
<evidence type="ECO:0000256" key="2">
    <source>
        <dbReference type="ARBA" id="ARBA00022598"/>
    </source>
</evidence>
<dbReference type="PANTHER" id="PTHR43201">
    <property type="entry name" value="ACYL-COA SYNTHETASE"/>
    <property type="match status" value="1"/>
</dbReference>